<accession>A0A1I3N4G1</accession>
<dbReference type="EMBL" id="FOQU01000005">
    <property type="protein sequence ID" value="SFJ04234.1"/>
    <property type="molecule type" value="Genomic_DNA"/>
</dbReference>
<sequence>MKRFFRPALVIAAVSAALLLSGCGVFCGGAGGSGGGFAGGCGTGMRF</sequence>
<organism evidence="1 2">
    <name type="scientific">Paraburkholderia megapolitana</name>
    <dbReference type="NCBI Taxonomy" id="420953"/>
    <lineage>
        <taxon>Bacteria</taxon>
        <taxon>Pseudomonadati</taxon>
        <taxon>Pseudomonadota</taxon>
        <taxon>Betaproteobacteria</taxon>
        <taxon>Burkholderiales</taxon>
        <taxon>Burkholderiaceae</taxon>
        <taxon>Paraburkholderia</taxon>
    </lineage>
</organism>
<reference evidence="1 2" key="1">
    <citation type="submission" date="2016-10" db="EMBL/GenBank/DDBJ databases">
        <authorList>
            <person name="de Groot N.N."/>
        </authorList>
    </citation>
    <scope>NUCLEOTIDE SEQUENCE [LARGE SCALE GENOMIC DNA]</scope>
    <source>
        <strain evidence="1 2">LMG 23650</strain>
    </source>
</reference>
<dbReference type="RefSeq" id="WP_170275832.1">
    <property type="nucleotide sequence ID" value="NZ_CP041745.1"/>
</dbReference>
<dbReference type="Proteomes" id="UP000199548">
    <property type="component" value="Unassembled WGS sequence"/>
</dbReference>
<dbReference type="PROSITE" id="PS51257">
    <property type="entry name" value="PROKAR_LIPOPROTEIN"/>
    <property type="match status" value="1"/>
</dbReference>
<keyword evidence="2" id="KW-1185">Reference proteome</keyword>
<evidence type="ECO:0000313" key="1">
    <source>
        <dbReference type="EMBL" id="SFJ04234.1"/>
    </source>
</evidence>
<dbReference type="AlphaFoldDB" id="A0A1I3N4G1"/>
<proteinExistence type="predicted"/>
<evidence type="ECO:0000313" key="2">
    <source>
        <dbReference type="Proteomes" id="UP000199548"/>
    </source>
</evidence>
<protein>
    <submittedName>
        <fullName evidence="1">Uncharacterized protein</fullName>
    </submittedName>
</protein>
<gene>
    <name evidence="1" type="ORF">SAMN05192543_105240</name>
</gene>
<name>A0A1I3N4G1_9BURK</name>